<dbReference type="Proteomes" id="UP001595851">
    <property type="component" value="Unassembled WGS sequence"/>
</dbReference>
<dbReference type="EMBL" id="JBHSBI010000031">
    <property type="protein sequence ID" value="MFC4013905.1"/>
    <property type="molecule type" value="Genomic_DNA"/>
</dbReference>
<name>A0ABV8GLL2_9ACTN</name>
<dbReference type="RefSeq" id="WP_379533761.1">
    <property type="nucleotide sequence ID" value="NZ_JBHSBI010000031.1"/>
</dbReference>
<reference evidence="2" key="1">
    <citation type="journal article" date="2019" name="Int. J. Syst. Evol. Microbiol.">
        <title>The Global Catalogue of Microorganisms (GCM) 10K type strain sequencing project: providing services to taxonomists for standard genome sequencing and annotation.</title>
        <authorList>
            <consortium name="The Broad Institute Genomics Platform"/>
            <consortium name="The Broad Institute Genome Sequencing Center for Infectious Disease"/>
            <person name="Wu L."/>
            <person name="Ma J."/>
        </authorList>
    </citation>
    <scope>NUCLEOTIDE SEQUENCE [LARGE SCALE GENOMIC DNA]</scope>
    <source>
        <strain evidence="2">TBRC 1276</strain>
    </source>
</reference>
<keyword evidence="2" id="KW-1185">Reference proteome</keyword>
<gene>
    <name evidence="1" type="ORF">ACFOY2_42225</name>
</gene>
<accession>A0ABV8GLL2</accession>
<sequence>MNQDWHLRWVRIPDGTHLSGSKDTPGVERDLLREDGTNKLLGPTESFPADEDALLGVHAYETDSPRSADVRELSPAQQALADAIAEVLETVVREVVSPVVKEVVAPAIKRKLSGIAKSLRSTTREASGQAGTAELAVLAATPPADSFREVDAAVEGPRTSMSSAEFQQRLIAALAAEEYATEQKRMLINVRIEDDNLPPKLRGAIKLALEGNASLLDEGTLAVVVKFLRGAPIADGEYVLTRNKEIKEAS</sequence>
<evidence type="ECO:0000313" key="2">
    <source>
        <dbReference type="Proteomes" id="UP001595851"/>
    </source>
</evidence>
<organism evidence="1 2">
    <name type="scientific">Nonomuraea purpurea</name>
    <dbReference type="NCBI Taxonomy" id="1849276"/>
    <lineage>
        <taxon>Bacteria</taxon>
        <taxon>Bacillati</taxon>
        <taxon>Actinomycetota</taxon>
        <taxon>Actinomycetes</taxon>
        <taxon>Streptosporangiales</taxon>
        <taxon>Streptosporangiaceae</taxon>
        <taxon>Nonomuraea</taxon>
    </lineage>
</organism>
<comment type="caution">
    <text evidence="1">The sequence shown here is derived from an EMBL/GenBank/DDBJ whole genome shotgun (WGS) entry which is preliminary data.</text>
</comment>
<proteinExistence type="predicted"/>
<evidence type="ECO:0000313" key="1">
    <source>
        <dbReference type="EMBL" id="MFC4013905.1"/>
    </source>
</evidence>
<protein>
    <submittedName>
        <fullName evidence="1">Uncharacterized protein</fullName>
    </submittedName>
</protein>